<gene>
    <name evidence="1" type="ORF">F2Q68_00003638</name>
</gene>
<proteinExistence type="predicted"/>
<dbReference type="Proteomes" id="UP000712281">
    <property type="component" value="Unassembled WGS sequence"/>
</dbReference>
<name>A0A8S9JKV0_BRACR</name>
<accession>A0A8S9JKV0</accession>
<reference evidence="1" key="1">
    <citation type="submission" date="2019-12" db="EMBL/GenBank/DDBJ databases">
        <title>Genome sequencing and annotation of Brassica cretica.</title>
        <authorList>
            <person name="Studholme D.J."/>
            <person name="Sarris P.F."/>
        </authorList>
    </citation>
    <scope>NUCLEOTIDE SEQUENCE</scope>
    <source>
        <strain evidence="1">PFS-001/15</strain>
        <tissue evidence="1">Leaf</tissue>
    </source>
</reference>
<protein>
    <submittedName>
        <fullName evidence="1">Uncharacterized protein</fullName>
    </submittedName>
</protein>
<comment type="caution">
    <text evidence="1">The sequence shown here is derived from an EMBL/GenBank/DDBJ whole genome shotgun (WGS) entry which is preliminary data.</text>
</comment>
<sequence>MLPVGFLGGLPGLRLPVSFGASFAFSTVVWAGGPNLRVAGTISAEEELVSVHVIAVLRVLAMVSSLENFLSGTGSKAIPFPLSSLINLPAIVVRWTAKEKLRRFLAELAHRRAKEETSPILLAIEGSFSGQVEMQGPIA</sequence>
<dbReference type="AlphaFoldDB" id="A0A8S9JKV0"/>
<evidence type="ECO:0000313" key="1">
    <source>
        <dbReference type="EMBL" id="KAF2582007.1"/>
    </source>
</evidence>
<dbReference type="EMBL" id="QGKW02001660">
    <property type="protein sequence ID" value="KAF2582007.1"/>
    <property type="molecule type" value="Genomic_DNA"/>
</dbReference>
<evidence type="ECO:0000313" key="2">
    <source>
        <dbReference type="Proteomes" id="UP000712281"/>
    </source>
</evidence>
<organism evidence="1 2">
    <name type="scientific">Brassica cretica</name>
    <name type="common">Mustard</name>
    <dbReference type="NCBI Taxonomy" id="69181"/>
    <lineage>
        <taxon>Eukaryota</taxon>
        <taxon>Viridiplantae</taxon>
        <taxon>Streptophyta</taxon>
        <taxon>Embryophyta</taxon>
        <taxon>Tracheophyta</taxon>
        <taxon>Spermatophyta</taxon>
        <taxon>Magnoliopsida</taxon>
        <taxon>eudicotyledons</taxon>
        <taxon>Gunneridae</taxon>
        <taxon>Pentapetalae</taxon>
        <taxon>rosids</taxon>
        <taxon>malvids</taxon>
        <taxon>Brassicales</taxon>
        <taxon>Brassicaceae</taxon>
        <taxon>Brassiceae</taxon>
        <taxon>Brassica</taxon>
    </lineage>
</organism>